<dbReference type="InterPro" id="IPR032187">
    <property type="entry name" value="SusF/SusE-like_C"/>
</dbReference>
<feature type="domain" description="Outer membrane protein SusF/SusE-like C-terminal" evidence="2">
    <location>
        <begin position="379"/>
        <end position="477"/>
    </location>
</feature>
<feature type="domain" description="SusE outer membrane protein" evidence="1">
    <location>
        <begin position="34"/>
        <end position="129"/>
    </location>
</feature>
<dbReference type="GO" id="GO:0019867">
    <property type="term" value="C:outer membrane"/>
    <property type="evidence" value="ECO:0007669"/>
    <property type="project" value="InterPro"/>
</dbReference>
<accession>A0A4Q6XRL5</accession>
<evidence type="ECO:0000259" key="1">
    <source>
        <dbReference type="Pfam" id="PF14292"/>
    </source>
</evidence>
<evidence type="ECO:0000259" key="2">
    <source>
        <dbReference type="Pfam" id="PF16411"/>
    </source>
</evidence>
<comment type="caution">
    <text evidence="3">The sequence shown here is derived from an EMBL/GenBank/DDBJ whole genome shotgun (WGS) entry which is preliminary data.</text>
</comment>
<keyword evidence="4" id="KW-1185">Reference proteome</keyword>
<dbReference type="Pfam" id="PF16411">
    <property type="entry name" value="SusF_SusE"/>
    <property type="match status" value="1"/>
</dbReference>
<proteinExistence type="predicted"/>
<dbReference type="PROSITE" id="PS51257">
    <property type="entry name" value="PROKAR_LIPOPROTEIN"/>
    <property type="match status" value="1"/>
</dbReference>
<name>A0A4Q6XRL5_9SPHI</name>
<dbReference type="Proteomes" id="UP000292855">
    <property type="component" value="Unassembled WGS sequence"/>
</dbReference>
<gene>
    <name evidence="3" type="ORF">EWE74_13315</name>
</gene>
<dbReference type="Pfam" id="PF14292">
    <property type="entry name" value="SusE"/>
    <property type="match status" value="1"/>
</dbReference>
<dbReference type="EMBL" id="SGIT01000002">
    <property type="protein sequence ID" value="RZF60094.1"/>
    <property type="molecule type" value="Genomic_DNA"/>
</dbReference>
<dbReference type="InterPro" id="IPR025970">
    <property type="entry name" value="SusE"/>
</dbReference>
<dbReference type="Gene3D" id="2.60.40.3620">
    <property type="match status" value="3"/>
</dbReference>
<organism evidence="3 4">
    <name type="scientific">Sphingobacterium corticibacterium</name>
    <dbReference type="NCBI Taxonomy" id="2484746"/>
    <lineage>
        <taxon>Bacteria</taxon>
        <taxon>Pseudomonadati</taxon>
        <taxon>Bacteroidota</taxon>
        <taxon>Sphingobacteriia</taxon>
        <taxon>Sphingobacteriales</taxon>
        <taxon>Sphingobacteriaceae</taxon>
        <taxon>Sphingobacterium</taxon>
    </lineage>
</organism>
<dbReference type="RefSeq" id="WP_130142012.1">
    <property type="nucleotide sequence ID" value="NZ_SGIT01000002.1"/>
</dbReference>
<dbReference type="GO" id="GO:2001070">
    <property type="term" value="F:starch binding"/>
    <property type="evidence" value="ECO:0007669"/>
    <property type="project" value="InterPro"/>
</dbReference>
<dbReference type="OrthoDB" id="975117at2"/>
<evidence type="ECO:0000313" key="3">
    <source>
        <dbReference type="EMBL" id="RZF60094.1"/>
    </source>
</evidence>
<protein>
    <submittedName>
        <fullName evidence="3">SusF/SusE family outer membrane protein</fullName>
    </submittedName>
</protein>
<evidence type="ECO:0000313" key="4">
    <source>
        <dbReference type="Proteomes" id="UP000292855"/>
    </source>
</evidence>
<dbReference type="AlphaFoldDB" id="A0A4Q6XRL5"/>
<sequence length="487" mass="53504">MKKIYHILSLCLVIPMLLSSCKEDFGGIDYPDGPLALSVDESEIVLDVAAPESDAITFQWTPGSNFGSNAAIKYTFELAVRGTNFDEAVSSTHDQGNTMLAYRTAVLNSLLLNDFDVEPGSSVELEVRVTAHVQAAGIAPQVSDAIVITVQTYKPVSSTLFLIGSATPNGWSADDPTPMNAVQGTPGGFMWQGNLVPGEFKFITTEGQFTPSYNRGENNNTLYFRESEDDPYDEPFHITEAGTYQIRVNLIARTIDIVEAEGPPYSELWFVGGFTGWQFAPMVQDANDPFIFYYHAALSSDAGSDEFKIATRPDFDQSIVFLRPETNGQGVGTDLPVASWSESENAADYKWKIPDGTYKIRLDLRENKIDIVPFKPYATMYLVGDATPNGWDVENATAMAKGSTAYQFTWTGALKTGELKFSCDKQADWNGAWFLALANGIEPTGDVEHILFSNPGSNPDNKWKIASAGTYTITLDQLKHTIIIEKQ</sequence>
<reference evidence="3 4" key="1">
    <citation type="submission" date="2019-02" db="EMBL/GenBank/DDBJ databases">
        <authorList>
            <person name="Li Y."/>
        </authorList>
    </citation>
    <scope>NUCLEOTIDE SEQUENCE [LARGE SCALE GENOMIC DNA]</scope>
    <source>
        <strain evidence="3 4">30C10-4-7</strain>
    </source>
</reference>